<proteinExistence type="predicted"/>
<dbReference type="EMBL" id="PSVT01000013">
    <property type="protein sequence ID" value="PPH77027.1"/>
    <property type="molecule type" value="Genomic_DNA"/>
</dbReference>
<feature type="region of interest" description="Disordered" evidence="1">
    <location>
        <begin position="145"/>
        <end position="165"/>
    </location>
</feature>
<evidence type="ECO:0000313" key="5">
    <source>
        <dbReference type="Proteomes" id="UP000239698"/>
    </source>
</evidence>
<gene>
    <name evidence="2" type="ORF">C5C04_09865</name>
    <name evidence="3" type="ORF">C5C40_07715</name>
</gene>
<keyword evidence="5" id="KW-1185">Reference proteome</keyword>
<evidence type="ECO:0008006" key="6">
    <source>
        <dbReference type="Google" id="ProtNLM"/>
    </source>
</evidence>
<dbReference type="AlphaFoldDB" id="A0ABD6W8A7"/>
<dbReference type="Proteomes" id="UP000237881">
    <property type="component" value="Unassembled WGS sequence"/>
</dbReference>
<accession>A0ABD6W8A7</accession>
<reference evidence="4 5" key="1">
    <citation type="submission" date="2018-02" db="EMBL/GenBank/DDBJ databases">
        <title>Bacteriophage NCPPB3778 and a type I-E CRISPR drive the evolution of the US Biological Select Agent, Rathayibacter toxicus.</title>
        <authorList>
            <person name="Davis E.W.II."/>
            <person name="Tabima J.F."/>
            <person name="Weisberg A.J."/>
            <person name="Lopes L.D."/>
            <person name="Wiseman M.S."/>
            <person name="Wiseman M.S."/>
            <person name="Pupko T."/>
            <person name="Belcher M.S."/>
            <person name="Sechler A.J."/>
            <person name="Tancos M.A."/>
            <person name="Schroeder B.K."/>
            <person name="Murray T.D."/>
            <person name="Luster D.G."/>
            <person name="Schneider W.L."/>
            <person name="Rogers E."/>
            <person name="Andreote F.D."/>
            <person name="Grunwald N.J."/>
            <person name="Putnam M.L."/>
            <person name="Chang J.H."/>
        </authorList>
    </citation>
    <scope>NUCLEOTIDE SEQUENCE [LARGE SCALE GENOMIC DNA]</scope>
    <source>
        <strain evidence="3 5">AY1D6</strain>
        <strain evidence="2 4">AY1I9</strain>
    </source>
</reference>
<evidence type="ECO:0000313" key="2">
    <source>
        <dbReference type="EMBL" id="PPF13009.1"/>
    </source>
</evidence>
<protein>
    <recommendedName>
        <fullName evidence="6">Transposase DDE domain-containing protein</fullName>
    </recommendedName>
</protein>
<evidence type="ECO:0000256" key="1">
    <source>
        <dbReference type="SAM" id="MobiDB-lite"/>
    </source>
</evidence>
<evidence type="ECO:0000313" key="3">
    <source>
        <dbReference type="EMBL" id="PPH77027.1"/>
    </source>
</evidence>
<organism evidence="2 4">
    <name type="scientific">Rathayibacter rathayi</name>
    <name type="common">Corynebacterium rathayi</name>
    <dbReference type="NCBI Taxonomy" id="33887"/>
    <lineage>
        <taxon>Bacteria</taxon>
        <taxon>Bacillati</taxon>
        <taxon>Actinomycetota</taxon>
        <taxon>Actinomycetes</taxon>
        <taxon>Micrococcales</taxon>
        <taxon>Microbacteriaceae</taxon>
        <taxon>Rathayibacter</taxon>
    </lineage>
</organism>
<name>A0ABD6W8A7_RATRA</name>
<dbReference type="EMBL" id="PSUL01000022">
    <property type="protein sequence ID" value="PPF13009.1"/>
    <property type="molecule type" value="Genomic_DNA"/>
</dbReference>
<evidence type="ECO:0000313" key="4">
    <source>
        <dbReference type="Proteomes" id="UP000237881"/>
    </source>
</evidence>
<sequence length="216" mass="24126">MSVNQIRSRPDAANGRRTLSSRAALICGSCGVSLRTRARSSAASTRAAQTHLRERSLALPRDRDNIPAELFRTWLGHCRHPSSGAPRSPHVRSQPNLRQSQALLDELRVTRPVGRPRSRPDRICGGAAYPPRAIRAHLRARGIESTIPGPRDQQGHRKWRGSLGGRPVTDDSVGYKKRNVFERGFCRLVQRLVLTTRYDKLAVLYRSAIVLNAFIV</sequence>
<comment type="caution">
    <text evidence="2">The sequence shown here is derived from an EMBL/GenBank/DDBJ whole genome shotgun (WGS) entry which is preliminary data.</text>
</comment>
<dbReference type="Proteomes" id="UP000239698">
    <property type="component" value="Unassembled WGS sequence"/>
</dbReference>